<keyword evidence="4 10" id="KW-0349">Heme</keyword>
<dbReference type="PANTHER" id="PTHR47953:SF16">
    <property type="entry name" value="CYTOCHROME P450 71D8"/>
    <property type="match status" value="1"/>
</dbReference>
<keyword evidence="8 10" id="KW-0408">Iron</keyword>
<keyword evidence="6" id="KW-0735">Signal-anchor</keyword>
<dbReference type="PRINTS" id="PR00463">
    <property type="entry name" value="EP450I"/>
</dbReference>
<evidence type="ECO:0000256" key="5">
    <source>
        <dbReference type="ARBA" id="ARBA00022723"/>
    </source>
</evidence>
<comment type="subcellular location">
    <subcellularLocation>
        <location evidence="2">Membrane</location>
        <topology evidence="2">Single-pass type II membrane protein</topology>
    </subcellularLocation>
</comment>
<evidence type="ECO:0000256" key="4">
    <source>
        <dbReference type="ARBA" id="ARBA00022617"/>
    </source>
</evidence>
<keyword evidence="7 11" id="KW-0560">Oxidoreductase</keyword>
<dbReference type="GO" id="GO:0005506">
    <property type="term" value="F:iron ion binding"/>
    <property type="evidence" value="ECO:0007669"/>
    <property type="project" value="InterPro"/>
</dbReference>
<dbReference type="AlphaFoldDB" id="A0A8S0SLG5"/>
<evidence type="ECO:0000256" key="8">
    <source>
        <dbReference type="ARBA" id="ARBA00023004"/>
    </source>
</evidence>
<evidence type="ECO:0000256" key="7">
    <source>
        <dbReference type="ARBA" id="ARBA00023002"/>
    </source>
</evidence>
<comment type="cofactor">
    <cofactor evidence="1 10">
        <name>heme</name>
        <dbReference type="ChEBI" id="CHEBI:30413"/>
    </cofactor>
</comment>
<keyword evidence="6" id="KW-0812">Transmembrane</keyword>
<dbReference type="GO" id="GO:0016020">
    <property type="term" value="C:membrane"/>
    <property type="evidence" value="ECO:0007669"/>
    <property type="project" value="UniProtKB-SubCell"/>
</dbReference>
<evidence type="ECO:0000313" key="12">
    <source>
        <dbReference type="EMBL" id="CAA2993783.1"/>
    </source>
</evidence>
<organism evidence="12 13">
    <name type="scientific">Olea europaea subsp. europaea</name>
    <dbReference type="NCBI Taxonomy" id="158383"/>
    <lineage>
        <taxon>Eukaryota</taxon>
        <taxon>Viridiplantae</taxon>
        <taxon>Streptophyta</taxon>
        <taxon>Embryophyta</taxon>
        <taxon>Tracheophyta</taxon>
        <taxon>Spermatophyta</taxon>
        <taxon>Magnoliopsida</taxon>
        <taxon>eudicotyledons</taxon>
        <taxon>Gunneridae</taxon>
        <taxon>Pentapetalae</taxon>
        <taxon>asterids</taxon>
        <taxon>lamiids</taxon>
        <taxon>Lamiales</taxon>
        <taxon>Oleaceae</taxon>
        <taxon>Oleeae</taxon>
        <taxon>Olea</taxon>
    </lineage>
</organism>
<dbReference type="InterPro" id="IPR002401">
    <property type="entry name" value="Cyt_P450_E_grp-I"/>
</dbReference>
<dbReference type="EMBL" id="CACTIH010005455">
    <property type="protein sequence ID" value="CAA2993783.1"/>
    <property type="molecule type" value="Genomic_DNA"/>
</dbReference>
<dbReference type="SUPFAM" id="SSF48264">
    <property type="entry name" value="Cytochrome P450"/>
    <property type="match status" value="1"/>
</dbReference>
<feature type="binding site" description="axial binding residue" evidence="10">
    <location>
        <position position="345"/>
    </location>
    <ligand>
        <name>heme</name>
        <dbReference type="ChEBI" id="CHEBI:30413"/>
    </ligand>
    <ligandPart>
        <name>Fe</name>
        <dbReference type="ChEBI" id="CHEBI:18248"/>
    </ligandPart>
</feature>
<dbReference type="InterPro" id="IPR017972">
    <property type="entry name" value="Cyt_P450_CS"/>
</dbReference>
<evidence type="ECO:0000256" key="2">
    <source>
        <dbReference type="ARBA" id="ARBA00004606"/>
    </source>
</evidence>
<name>A0A8S0SLG5_OLEEU</name>
<evidence type="ECO:0000256" key="9">
    <source>
        <dbReference type="ARBA" id="ARBA00023033"/>
    </source>
</evidence>
<dbReference type="OrthoDB" id="2789670at2759"/>
<dbReference type="CDD" id="cd11072">
    <property type="entry name" value="CYP71-like"/>
    <property type="match status" value="1"/>
</dbReference>
<dbReference type="PRINTS" id="PR00385">
    <property type="entry name" value="P450"/>
</dbReference>
<dbReference type="GO" id="GO:0004497">
    <property type="term" value="F:monooxygenase activity"/>
    <property type="evidence" value="ECO:0007669"/>
    <property type="project" value="UniProtKB-KW"/>
</dbReference>
<dbReference type="Proteomes" id="UP000594638">
    <property type="component" value="Unassembled WGS sequence"/>
</dbReference>
<dbReference type="InterPro" id="IPR036396">
    <property type="entry name" value="Cyt_P450_sf"/>
</dbReference>
<proteinExistence type="inferred from homology"/>
<comment type="caution">
    <text evidence="12">The sequence shown here is derived from an EMBL/GenBank/DDBJ whole genome shotgun (WGS) entry which is preliminary data.</text>
</comment>
<sequence length="408" mass="45943">MHLKLGETSTIVVSSPKIAKEVLKTSDPTFAARPGTLALEIISYNHAAISFSPHNDYWRQMRRICIIELLSAKQVKSFGSIRNDEVLNLVKSIRSSAGKPINLTEKIISTMSATTCRVAFGKGGFDLADLFPSSTMLKTLSWNKLKLLAMRRKLDEILDDQTGDSKRKGNGEFGNEDLVDVFLRIKESGELQFPIDNDKIKAVISEMFSAGTESSSSTINWTMAELMRNPSVMAKAQAEARETFNRQKTTDTQNLKYLKLVIKETLRLHSPLPLIPRASREDCEVNGYFIPANAKVFVNTWEIERDPKYWTNPESFQPERFENNPIDLTGNNFEYLPFGSGRRICPGLTFGLTGVELPLAQLLYNFNWKLPEGISLDNLNMIENSGMTASRKEDLYLFADPFPNDFSS</sequence>
<evidence type="ECO:0000313" key="13">
    <source>
        <dbReference type="Proteomes" id="UP000594638"/>
    </source>
</evidence>
<keyword evidence="5 10" id="KW-0479">Metal-binding</keyword>
<keyword evidence="13" id="KW-1185">Reference proteome</keyword>
<evidence type="ECO:0000256" key="10">
    <source>
        <dbReference type="PIRSR" id="PIRSR602401-1"/>
    </source>
</evidence>
<dbReference type="InterPro" id="IPR052306">
    <property type="entry name" value="CYP450_71D"/>
</dbReference>
<protein>
    <submittedName>
        <fullName evidence="12">Premnaspirodiene oxygenase-like</fullName>
    </submittedName>
</protein>
<comment type="similarity">
    <text evidence="3 11">Belongs to the cytochrome P450 family.</text>
</comment>
<evidence type="ECO:0000256" key="6">
    <source>
        <dbReference type="ARBA" id="ARBA00022968"/>
    </source>
</evidence>
<reference evidence="12 13" key="1">
    <citation type="submission" date="2019-12" db="EMBL/GenBank/DDBJ databases">
        <authorList>
            <person name="Alioto T."/>
            <person name="Alioto T."/>
            <person name="Gomez Garrido J."/>
        </authorList>
    </citation>
    <scope>NUCLEOTIDE SEQUENCE [LARGE SCALE GENOMIC DNA]</scope>
</reference>
<dbReference type="FunFam" id="1.10.630.10:FF:000126">
    <property type="entry name" value="Predicted protein"/>
    <property type="match status" value="1"/>
</dbReference>
<dbReference type="PROSITE" id="PS00086">
    <property type="entry name" value="CYTOCHROME_P450"/>
    <property type="match status" value="1"/>
</dbReference>
<dbReference type="Pfam" id="PF00067">
    <property type="entry name" value="p450"/>
    <property type="match status" value="2"/>
</dbReference>
<dbReference type="Gramene" id="OE9A118421T1">
    <property type="protein sequence ID" value="OE9A118421C1"/>
    <property type="gene ID" value="OE9A118421"/>
</dbReference>
<dbReference type="Gene3D" id="1.10.630.10">
    <property type="entry name" value="Cytochrome P450"/>
    <property type="match status" value="1"/>
</dbReference>
<gene>
    <name evidence="12" type="ORF">OLEA9_A118421</name>
</gene>
<dbReference type="GO" id="GO:0016705">
    <property type="term" value="F:oxidoreductase activity, acting on paired donors, with incorporation or reduction of molecular oxygen"/>
    <property type="evidence" value="ECO:0007669"/>
    <property type="project" value="InterPro"/>
</dbReference>
<evidence type="ECO:0000256" key="3">
    <source>
        <dbReference type="ARBA" id="ARBA00010617"/>
    </source>
</evidence>
<evidence type="ECO:0000256" key="11">
    <source>
        <dbReference type="RuleBase" id="RU000461"/>
    </source>
</evidence>
<dbReference type="InterPro" id="IPR001128">
    <property type="entry name" value="Cyt_P450"/>
</dbReference>
<keyword evidence="9 11" id="KW-0503">Monooxygenase</keyword>
<evidence type="ECO:0000256" key="1">
    <source>
        <dbReference type="ARBA" id="ARBA00001971"/>
    </source>
</evidence>
<dbReference type="GO" id="GO:0020037">
    <property type="term" value="F:heme binding"/>
    <property type="evidence" value="ECO:0007669"/>
    <property type="project" value="InterPro"/>
</dbReference>
<dbReference type="PANTHER" id="PTHR47953">
    <property type="entry name" value="OS08G0105600 PROTEIN"/>
    <property type="match status" value="1"/>
</dbReference>
<accession>A0A8S0SLG5</accession>